<evidence type="ECO:0000259" key="8">
    <source>
        <dbReference type="Pfam" id="PF00883"/>
    </source>
</evidence>
<dbReference type="EnsemblPlants" id="Zm00001eb094760_T001">
    <property type="protein sequence ID" value="Zm00001eb094760_P001"/>
    <property type="gene ID" value="Zm00001eb094760"/>
</dbReference>
<keyword evidence="3" id="KW-0031">Aminopeptidase</keyword>
<dbReference type="SUPFAM" id="SSF64484">
    <property type="entry name" value="beta and beta-prime subunits of DNA dependent RNA-polymerase"/>
    <property type="match status" value="1"/>
</dbReference>
<dbReference type="GO" id="GO:0008233">
    <property type="term" value="F:peptidase activity"/>
    <property type="evidence" value="ECO:0000318"/>
    <property type="project" value="GO_Central"/>
</dbReference>
<organism evidence="11 12">
    <name type="scientific">Zea mays</name>
    <name type="common">Maize</name>
    <dbReference type="NCBI Taxonomy" id="4577"/>
    <lineage>
        <taxon>Eukaryota</taxon>
        <taxon>Viridiplantae</taxon>
        <taxon>Streptophyta</taxon>
        <taxon>Embryophyta</taxon>
        <taxon>Tracheophyta</taxon>
        <taxon>Spermatophyta</taxon>
        <taxon>Magnoliopsida</taxon>
        <taxon>Liliopsida</taxon>
        <taxon>Poales</taxon>
        <taxon>Poaceae</taxon>
        <taxon>PACMAD clade</taxon>
        <taxon>Panicoideae</taxon>
        <taxon>Andropogonodae</taxon>
        <taxon>Andropogoneae</taxon>
        <taxon>Tripsacinae</taxon>
        <taxon>Zea</taxon>
    </lineage>
</organism>
<dbReference type="Gene3D" id="3.40.630.10">
    <property type="entry name" value="Zn peptidases"/>
    <property type="match status" value="1"/>
</dbReference>
<evidence type="ECO:0000256" key="6">
    <source>
        <dbReference type="ARBA" id="ARBA00048552"/>
    </source>
</evidence>
<dbReference type="InterPro" id="IPR008283">
    <property type="entry name" value="Peptidase_M17_N"/>
</dbReference>
<dbReference type="Pfam" id="PF04561">
    <property type="entry name" value="RNA_pol_Rpb2_2"/>
    <property type="match status" value="1"/>
</dbReference>
<dbReference type="GO" id="GO:0005737">
    <property type="term" value="C:cytoplasm"/>
    <property type="evidence" value="ECO:0000318"/>
    <property type="project" value="GO_Central"/>
</dbReference>
<dbReference type="GO" id="GO:0006351">
    <property type="term" value="P:DNA-templated transcription"/>
    <property type="evidence" value="ECO:0007669"/>
    <property type="project" value="InterPro"/>
</dbReference>
<feature type="domain" description="RNA polymerase Rpb2" evidence="10">
    <location>
        <begin position="399"/>
        <end position="454"/>
    </location>
</feature>
<evidence type="ECO:0000256" key="2">
    <source>
        <dbReference type="ARBA" id="ARBA00011867"/>
    </source>
</evidence>
<dbReference type="InterPro" id="IPR043472">
    <property type="entry name" value="Macro_dom-like"/>
</dbReference>
<evidence type="ECO:0000256" key="1">
    <source>
        <dbReference type="ARBA" id="ARBA00009528"/>
    </source>
</evidence>
<dbReference type="InterPro" id="IPR000819">
    <property type="entry name" value="Peptidase_M17_C"/>
</dbReference>
<reference evidence="12" key="1">
    <citation type="submission" date="2015-12" db="EMBL/GenBank/DDBJ databases">
        <title>Update maize B73 reference genome by single molecule sequencing technologies.</title>
        <authorList>
            <consortium name="Maize Genome Sequencing Project"/>
            <person name="Ware D."/>
        </authorList>
    </citation>
    <scope>NUCLEOTIDE SEQUENCE [LARGE SCALE GENOMIC DNA]</scope>
    <source>
        <strain evidence="12">cv. B73</strain>
    </source>
</reference>
<proteinExistence type="evidence at protein level"/>
<dbReference type="PANTHER" id="PTHR11963:SF23">
    <property type="entry name" value="CYTOSOL AMINOPEPTIDASE"/>
    <property type="match status" value="1"/>
</dbReference>
<feature type="compositionally biased region" description="Low complexity" evidence="7">
    <location>
        <begin position="15"/>
        <end position="44"/>
    </location>
</feature>
<evidence type="ECO:0000256" key="3">
    <source>
        <dbReference type="ARBA" id="ARBA00022438"/>
    </source>
</evidence>
<accession>A0A804ML65</accession>
<dbReference type="InterPro" id="IPR011356">
    <property type="entry name" value="Leucine_aapep/pepB"/>
</dbReference>
<dbReference type="PANTHER" id="PTHR11963">
    <property type="entry name" value="LEUCINE AMINOPEPTIDASE-RELATED"/>
    <property type="match status" value="1"/>
</dbReference>
<sequence>MPTARRGHGRPWGEPPTGAAPVPTGADAAGCRRARGLALERASGFGQGRSTARTRHCHTAARPQHNGPARRGHGARATLPPEGHPLGHRTRMGHTAAAAAAAVEPALGLTKPNAVEPPQVTFFAKDIEFSEWKGDILAVTVTEKDLSKDAYSKFENVVLKKLDGQLGGLLSEAAVEEDFTRKTGQSVVLRLAGQGFKRVGLIGLGQSAPSTAAASRGLRESVASVAKAAQASSTAIVLASPSGIQEEFKLAALQSSRTVLGLYEDSRYKSESKKVHLKQVDIIGLGSGAEVDQKIKYANDFSSGVIFGRELVNSPANVLTPAMLAEEASKITSTFSDVFTATVLDVEKCKELKMGSYLGVVAASANPPHFIHLCYKPTDGNVKRKLAIVGKGLTFDRQLRYAKEILQKEMLRVGELCETKKAYYFGYIIHRLLMCALSRRAEDDRDHYGNKRLDLAGPLLAGLFRMVCLNIPEY</sequence>
<feature type="domain" description="Cytosol aminopeptidase" evidence="8">
    <location>
        <begin position="308"/>
        <end position="396"/>
    </location>
</feature>
<evidence type="ECO:0007829" key="13">
    <source>
        <dbReference type="PeptideAtlas" id="A0A804ML65"/>
    </source>
</evidence>
<keyword evidence="13" id="KW-1267">Proteomics identification</keyword>
<feature type="region of interest" description="Disordered" evidence="7">
    <location>
        <begin position="1"/>
        <end position="83"/>
    </location>
</feature>
<comment type="similarity">
    <text evidence="1">Belongs to the peptidase M17 family.</text>
</comment>
<keyword evidence="12" id="KW-1185">Reference proteome</keyword>
<evidence type="ECO:0000256" key="7">
    <source>
        <dbReference type="SAM" id="MobiDB-lite"/>
    </source>
</evidence>
<keyword evidence="4" id="KW-0645">Protease</keyword>
<dbReference type="AlphaFoldDB" id="A0A804ML65"/>
<dbReference type="GO" id="GO:0030145">
    <property type="term" value="F:manganese ion binding"/>
    <property type="evidence" value="ECO:0007669"/>
    <property type="project" value="InterPro"/>
</dbReference>
<dbReference type="GO" id="GO:0006508">
    <property type="term" value="P:proteolysis"/>
    <property type="evidence" value="ECO:0000318"/>
    <property type="project" value="GO_Central"/>
</dbReference>
<reference evidence="11" key="3">
    <citation type="submission" date="2021-05" db="UniProtKB">
        <authorList>
            <consortium name="EnsemblPlants"/>
        </authorList>
    </citation>
    <scope>IDENTIFICATION</scope>
    <source>
        <strain evidence="11">cv. B73</strain>
    </source>
</reference>
<dbReference type="SUPFAM" id="SSF53187">
    <property type="entry name" value="Zn-dependent exopeptidases"/>
    <property type="match status" value="1"/>
</dbReference>
<feature type="domain" description="Peptidase M17 leucyl aminopeptidase N-terminal" evidence="9">
    <location>
        <begin position="141"/>
        <end position="271"/>
    </location>
</feature>
<dbReference type="GO" id="GO:0003677">
    <property type="term" value="F:DNA binding"/>
    <property type="evidence" value="ECO:0007669"/>
    <property type="project" value="InterPro"/>
</dbReference>
<dbReference type="GO" id="GO:0070006">
    <property type="term" value="F:metalloaminopeptidase activity"/>
    <property type="evidence" value="ECO:0007669"/>
    <property type="project" value="InterPro"/>
</dbReference>
<dbReference type="InterPro" id="IPR007642">
    <property type="entry name" value="RNA_pol_Rpb2_2"/>
</dbReference>
<dbReference type="InParanoid" id="A0A804ML65"/>
<dbReference type="GO" id="GO:0003899">
    <property type="term" value="F:DNA-directed RNA polymerase activity"/>
    <property type="evidence" value="ECO:0007669"/>
    <property type="project" value="UniProtKB-EC"/>
</dbReference>
<dbReference type="Pfam" id="PF00883">
    <property type="entry name" value="Peptidase_M17"/>
    <property type="match status" value="1"/>
</dbReference>
<evidence type="ECO:0000256" key="5">
    <source>
        <dbReference type="ARBA" id="ARBA00022801"/>
    </source>
</evidence>
<evidence type="ECO:0000259" key="9">
    <source>
        <dbReference type="Pfam" id="PF02789"/>
    </source>
</evidence>
<comment type="subunit">
    <text evidence="2">Homohexamer (dimer of homotrimers).</text>
</comment>
<reference evidence="11" key="2">
    <citation type="submission" date="2019-07" db="EMBL/GenBank/DDBJ databases">
        <authorList>
            <person name="Seetharam A."/>
            <person name="Woodhouse M."/>
            <person name="Cannon E."/>
        </authorList>
    </citation>
    <scope>NUCLEOTIDE SEQUENCE [LARGE SCALE GENOMIC DNA]</scope>
    <source>
        <strain evidence="11">cv. B73</strain>
    </source>
</reference>
<keyword evidence="5" id="KW-0378">Hydrolase</keyword>
<evidence type="ECO:0000259" key="10">
    <source>
        <dbReference type="Pfam" id="PF04561"/>
    </source>
</evidence>
<evidence type="ECO:0000313" key="11">
    <source>
        <dbReference type="EnsemblPlants" id="Zm00001eb094760_P001"/>
    </source>
</evidence>
<evidence type="ECO:0000313" key="12">
    <source>
        <dbReference type="Proteomes" id="UP000007305"/>
    </source>
</evidence>
<dbReference type="Pfam" id="PF02789">
    <property type="entry name" value="Peptidase_M17_N"/>
    <property type="match status" value="1"/>
</dbReference>
<evidence type="ECO:0000256" key="4">
    <source>
        <dbReference type="ARBA" id="ARBA00022670"/>
    </source>
</evidence>
<name>A0A804ML65_MAIZE</name>
<dbReference type="Gene3D" id="3.40.220.10">
    <property type="entry name" value="Leucine Aminopeptidase, subunit E, domain 1"/>
    <property type="match status" value="1"/>
</dbReference>
<dbReference type="Gramene" id="Zm00001eb094760_T001">
    <property type="protein sequence ID" value="Zm00001eb094760_P001"/>
    <property type="gene ID" value="Zm00001eb094760"/>
</dbReference>
<dbReference type="Proteomes" id="UP000007305">
    <property type="component" value="Chromosome 2"/>
</dbReference>
<dbReference type="SUPFAM" id="SSF52949">
    <property type="entry name" value="Macro domain-like"/>
    <property type="match status" value="1"/>
</dbReference>
<comment type="catalytic activity">
    <reaction evidence="6">
        <text>RNA(n) + a ribonucleoside 5'-triphosphate = RNA(n+1) + diphosphate</text>
        <dbReference type="Rhea" id="RHEA:21248"/>
        <dbReference type="Rhea" id="RHEA-COMP:14527"/>
        <dbReference type="Rhea" id="RHEA-COMP:17342"/>
        <dbReference type="ChEBI" id="CHEBI:33019"/>
        <dbReference type="ChEBI" id="CHEBI:61557"/>
        <dbReference type="ChEBI" id="CHEBI:140395"/>
        <dbReference type="EC" id="2.7.7.6"/>
    </reaction>
</comment>
<protein>
    <submittedName>
        <fullName evidence="11">Uncharacterized protein</fullName>
    </submittedName>
</protein>